<evidence type="ECO:0000313" key="11">
    <source>
        <dbReference type="Proteomes" id="UP001303889"/>
    </source>
</evidence>
<evidence type="ECO:0000256" key="6">
    <source>
        <dbReference type="ARBA" id="ARBA00022843"/>
    </source>
</evidence>
<feature type="compositionally biased region" description="Basic and acidic residues" evidence="8">
    <location>
        <begin position="230"/>
        <end position="251"/>
    </location>
</feature>
<organism evidence="10 11">
    <name type="scientific">Staphylotrichum tortipilum</name>
    <dbReference type="NCBI Taxonomy" id="2831512"/>
    <lineage>
        <taxon>Eukaryota</taxon>
        <taxon>Fungi</taxon>
        <taxon>Dikarya</taxon>
        <taxon>Ascomycota</taxon>
        <taxon>Pezizomycotina</taxon>
        <taxon>Sordariomycetes</taxon>
        <taxon>Sordariomycetidae</taxon>
        <taxon>Sordariales</taxon>
        <taxon>Chaetomiaceae</taxon>
        <taxon>Staphylotrichum</taxon>
    </lineage>
</organism>
<feature type="domain" description="RING-type" evidence="9">
    <location>
        <begin position="19"/>
        <end position="76"/>
    </location>
</feature>
<name>A0AAN6MKM2_9PEZI</name>
<dbReference type="SUPFAM" id="SSF50044">
    <property type="entry name" value="SH3-domain"/>
    <property type="match status" value="1"/>
</dbReference>
<feature type="compositionally biased region" description="Low complexity" evidence="8">
    <location>
        <begin position="488"/>
        <end position="502"/>
    </location>
</feature>
<keyword evidence="6" id="KW-0832">Ubl conjugation</keyword>
<accession>A0AAN6MKM2</accession>
<dbReference type="PROSITE" id="PS00518">
    <property type="entry name" value="ZF_RING_1"/>
    <property type="match status" value="1"/>
</dbReference>
<dbReference type="Proteomes" id="UP001303889">
    <property type="component" value="Unassembled WGS sequence"/>
</dbReference>
<feature type="compositionally biased region" description="Basic and acidic residues" evidence="8">
    <location>
        <begin position="174"/>
        <end position="195"/>
    </location>
</feature>
<sequence length="972" mass="105166">MARASPPASPPSLEAELTCSICTDLLYQPLTLLDCLHTFCGACLKEWFRFQAARIESSPLPPPPPSVPIFTCPSCREAVRDTRHDARVASLLDMFLALNPGKGKSEEEKREMDGRYVKGERVMPRVERVEGRSEEERRLDERERELLEEVQRVSLREATERAAGVVGGGGSGGRSREGSRVRGERRGRARSEGLRVEGGASGEGRRTSRQRSESRQVEHQSSLRSLIRTEGGDDAPRDIGREIEEFARQIQEEGLLDGLDLNNLDLENNDELSRRITDAYRRRHRERRRDEAGRRSNASARSDVPQPPPSPRARDPASSSSSRPTSRHPPRSRSRAPSANASGDERDRDRERYPPSSSARLEVQDAPRRRRASSGSRSATLPVAPTQPETRVSSRAQTDLATRPRASDSHVAAQGLAAPADPRGSTASAPAAVSSSGGSADRGLPFSARAAEGGRQQQRPEQPPPLDVRPESPTLGLSSPPISPVVLASPAFSSPRRSQQQAQPPPPRYKEPHLTCATCSRDHIEYDLHFNCAVCHGGEWNICLDCWRRRRGCLHWFGFGAAAWAKWEKVNLASGGVEPPPHMLTANRYLRPRKTASGASGNPLERLQSGTFCARCEAWTNECYWRCDVCNEGEWGFCNGCVNRGACCTHPLLPLAYRPPAPSPPTTTPSHSHSLSNTSAHSHSPSTTTPPGTLPPAAPGTTTPPRGGVVGGIGNFHPTPPHPHCAACRLPIPPSTPHHHCPSCPSPPRPHPDEDPSAPDAGYNLCSGCYTALCSPPSHPSTSPPGTAFAFTPPDGAGGGGGGMIAAENGPSGWRRCPRGHRMVVVGYVVVDGGQVRRRVVLGEVVGGRGLKFAEYNGPAGLVEGVRVCSWRDGEGRERERLWGVDVRVDTTALGVGKGFEAGFPGEGERVVAGWGWVPEVGGGEDELMFPKGAEIGEVEDMNGEWFHGWYMGRQGLFPAPYVRRVGGAGMI</sequence>
<dbReference type="PANTHER" id="PTHR16079">
    <property type="entry name" value="UBIQUITIN LIGASE PROTEIN CHFR"/>
    <property type="match status" value="1"/>
</dbReference>
<dbReference type="GO" id="GO:0004842">
    <property type="term" value="F:ubiquitin-protein transferase activity"/>
    <property type="evidence" value="ECO:0007669"/>
    <property type="project" value="TreeGrafter"/>
</dbReference>
<evidence type="ECO:0000313" key="10">
    <source>
        <dbReference type="EMBL" id="KAK3902665.1"/>
    </source>
</evidence>
<feature type="compositionally biased region" description="Basic residues" evidence="8">
    <location>
        <begin position="325"/>
        <end position="334"/>
    </location>
</feature>
<dbReference type="GO" id="GO:0006511">
    <property type="term" value="P:ubiquitin-dependent protein catabolic process"/>
    <property type="evidence" value="ECO:0007669"/>
    <property type="project" value="TreeGrafter"/>
</dbReference>
<dbReference type="Pfam" id="PF00097">
    <property type="entry name" value="zf-C3HC4"/>
    <property type="match status" value="1"/>
</dbReference>
<feature type="compositionally biased region" description="Low complexity" evidence="8">
    <location>
        <begin position="424"/>
        <end position="439"/>
    </location>
</feature>
<protein>
    <recommendedName>
        <fullName evidence="9">RING-type domain-containing protein</fullName>
    </recommendedName>
</protein>
<evidence type="ECO:0000256" key="3">
    <source>
        <dbReference type="ARBA" id="ARBA00022723"/>
    </source>
</evidence>
<evidence type="ECO:0000256" key="4">
    <source>
        <dbReference type="ARBA" id="ARBA00022771"/>
    </source>
</evidence>
<dbReference type="AlphaFoldDB" id="A0AAN6MKM2"/>
<dbReference type="SUPFAM" id="SSF57850">
    <property type="entry name" value="RING/U-box"/>
    <property type="match status" value="1"/>
</dbReference>
<dbReference type="Gene3D" id="3.30.40.10">
    <property type="entry name" value="Zinc/RING finger domain, C3HC4 (zinc finger)"/>
    <property type="match status" value="1"/>
</dbReference>
<dbReference type="PROSITE" id="PS50089">
    <property type="entry name" value="ZF_RING_2"/>
    <property type="match status" value="1"/>
</dbReference>
<reference evidence="10" key="1">
    <citation type="journal article" date="2023" name="Mol. Phylogenet. Evol.">
        <title>Genome-scale phylogeny and comparative genomics of the fungal order Sordariales.</title>
        <authorList>
            <person name="Hensen N."/>
            <person name="Bonometti L."/>
            <person name="Westerberg I."/>
            <person name="Brannstrom I.O."/>
            <person name="Guillou S."/>
            <person name="Cros-Aarteil S."/>
            <person name="Calhoun S."/>
            <person name="Haridas S."/>
            <person name="Kuo A."/>
            <person name="Mondo S."/>
            <person name="Pangilinan J."/>
            <person name="Riley R."/>
            <person name="LaButti K."/>
            <person name="Andreopoulos B."/>
            <person name="Lipzen A."/>
            <person name="Chen C."/>
            <person name="Yan M."/>
            <person name="Daum C."/>
            <person name="Ng V."/>
            <person name="Clum A."/>
            <person name="Steindorff A."/>
            <person name="Ohm R.A."/>
            <person name="Martin F."/>
            <person name="Silar P."/>
            <person name="Natvig D.O."/>
            <person name="Lalanne C."/>
            <person name="Gautier V."/>
            <person name="Ament-Velasquez S.L."/>
            <person name="Kruys A."/>
            <person name="Hutchinson M.I."/>
            <person name="Powell A.J."/>
            <person name="Barry K."/>
            <person name="Miller A.N."/>
            <person name="Grigoriev I.V."/>
            <person name="Debuchy R."/>
            <person name="Gladieux P."/>
            <person name="Hiltunen Thoren M."/>
            <person name="Johannesson H."/>
        </authorList>
    </citation>
    <scope>NUCLEOTIDE SEQUENCE</scope>
    <source>
        <strain evidence="10">CBS 103.79</strain>
    </source>
</reference>
<proteinExistence type="inferred from homology"/>
<dbReference type="GO" id="GO:0016567">
    <property type="term" value="P:protein ubiquitination"/>
    <property type="evidence" value="ECO:0007669"/>
    <property type="project" value="TreeGrafter"/>
</dbReference>
<feature type="compositionally biased region" description="Polar residues" evidence="8">
    <location>
        <begin position="387"/>
        <end position="400"/>
    </location>
</feature>
<feature type="region of interest" description="Disordered" evidence="8">
    <location>
        <begin position="739"/>
        <end position="759"/>
    </location>
</feature>
<keyword evidence="2" id="KW-0728">SH3 domain</keyword>
<evidence type="ECO:0000256" key="5">
    <source>
        <dbReference type="ARBA" id="ARBA00022833"/>
    </source>
</evidence>
<dbReference type="InterPro" id="IPR013083">
    <property type="entry name" value="Znf_RING/FYVE/PHD"/>
</dbReference>
<keyword evidence="3" id="KW-0479">Metal-binding</keyword>
<dbReference type="GO" id="GO:0005634">
    <property type="term" value="C:nucleus"/>
    <property type="evidence" value="ECO:0007669"/>
    <property type="project" value="TreeGrafter"/>
</dbReference>
<dbReference type="InterPro" id="IPR017907">
    <property type="entry name" value="Znf_RING_CS"/>
</dbReference>
<dbReference type="InterPro" id="IPR001452">
    <property type="entry name" value="SH3_domain"/>
</dbReference>
<dbReference type="SMART" id="SM00326">
    <property type="entry name" value="SH3"/>
    <property type="match status" value="1"/>
</dbReference>
<feature type="compositionally biased region" description="Basic and acidic residues" evidence="8">
    <location>
        <begin position="271"/>
        <end position="280"/>
    </location>
</feature>
<gene>
    <name evidence="10" type="ORF">C8A05DRAFT_33631</name>
</gene>
<feature type="compositionally biased region" description="Low complexity" evidence="8">
    <location>
        <begin position="668"/>
        <end position="691"/>
    </location>
</feature>
<feature type="compositionally biased region" description="Low complexity" evidence="8">
    <location>
        <begin position="252"/>
        <end position="266"/>
    </location>
</feature>
<dbReference type="InterPro" id="IPR001841">
    <property type="entry name" value="Znf_RING"/>
</dbReference>
<evidence type="ECO:0000256" key="2">
    <source>
        <dbReference type="ARBA" id="ARBA00022443"/>
    </source>
</evidence>
<dbReference type="GO" id="GO:0008270">
    <property type="term" value="F:zinc ion binding"/>
    <property type="evidence" value="ECO:0007669"/>
    <property type="project" value="UniProtKB-KW"/>
</dbReference>
<feature type="compositionally biased region" description="Basic and acidic residues" evidence="8">
    <location>
        <begin position="343"/>
        <end position="353"/>
    </location>
</feature>
<keyword evidence="5" id="KW-0862">Zinc</keyword>
<evidence type="ECO:0000256" key="1">
    <source>
        <dbReference type="ARBA" id="ARBA00008649"/>
    </source>
</evidence>
<feature type="region of interest" description="Disordered" evidence="8">
    <location>
        <begin position="659"/>
        <end position="715"/>
    </location>
</feature>
<dbReference type="PANTHER" id="PTHR16079:SF4">
    <property type="entry name" value="E3 UBIQUITIN-PROTEIN LIGASE CHFR"/>
    <property type="match status" value="1"/>
</dbReference>
<feature type="compositionally biased region" description="Basic and acidic residues" evidence="8">
    <location>
        <begin position="203"/>
        <end position="218"/>
    </location>
</feature>
<feature type="region of interest" description="Disordered" evidence="8">
    <location>
        <begin position="161"/>
        <end position="512"/>
    </location>
</feature>
<dbReference type="Gene3D" id="2.30.30.40">
    <property type="entry name" value="SH3 Domains"/>
    <property type="match status" value="1"/>
</dbReference>
<keyword evidence="11" id="KW-1185">Reference proteome</keyword>
<evidence type="ECO:0000259" key="9">
    <source>
        <dbReference type="PROSITE" id="PS50089"/>
    </source>
</evidence>
<comment type="similarity">
    <text evidence="1">Belongs to the SH3RF family.</text>
</comment>
<dbReference type="SMART" id="SM00184">
    <property type="entry name" value="RING"/>
    <property type="match status" value="1"/>
</dbReference>
<reference evidence="10" key="2">
    <citation type="submission" date="2023-05" db="EMBL/GenBank/DDBJ databases">
        <authorList>
            <consortium name="Lawrence Berkeley National Laboratory"/>
            <person name="Steindorff A."/>
            <person name="Hensen N."/>
            <person name="Bonometti L."/>
            <person name="Westerberg I."/>
            <person name="Brannstrom I.O."/>
            <person name="Guillou S."/>
            <person name="Cros-Aarteil S."/>
            <person name="Calhoun S."/>
            <person name="Haridas S."/>
            <person name="Kuo A."/>
            <person name="Mondo S."/>
            <person name="Pangilinan J."/>
            <person name="Riley R."/>
            <person name="Labutti K."/>
            <person name="Andreopoulos B."/>
            <person name="Lipzen A."/>
            <person name="Chen C."/>
            <person name="Yanf M."/>
            <person name="Daum C."/>
            <person name="Ng V."/>
            <person name="Clum A."/>
            <person name="Ohm R."/>
            <person name="Martin F."/>
            <person name="Silar P."/>
            <person name="Natvig D."/>
            <person name="Lalanne C."/>
            <person name="Gautier V."/>
            <person name="Ament-Velasquez S.L."/>
            <person name="Kruys A."/>
            <person name="Hutchinson M.I."/>
            <person name="Powell A.J."/>
            <person name="Barry K."/>
            <person name="Miller A.N."/>
            <person name="Grigoriev I.V."/>
            <person name="Debuchy R."/>
            <person name="Gladieux P."/>
            <person name="Thoren M.H."/>
            <person name="Johannesson H."/>
        </authorList>
    </citation>
    <scope>NUCLEOTIDE SEQUENCE</scope>
    <source>
        <strain evidence="10">CBS 103.79</strain>
    </source>
</reference>
<keyword evidence="4 7" id="KW-0863">Zinc-finger</keyword>
<dbReference type="InterPro" id="IPR018957">
    <property type="entry name" value="Znf_C3HC4_RING-type"/>
</dbReference>
<dbReference type="InterPro" id="IPR036028">
    <property type="entry name" value="SH3-like_dom_sf"/>
</dbReference>
<evidence type="ECO:0000256" key="8">
    <source>
        <dbReference type="SAM" id="MobiDB-lite"/>
    </source>
</evidence>
<evidence type="ECO:0000256" key="7">
    <source>
        <dbReference type="PROSITE-ProRule" id="PRU00175"/>
    </source>
</evidence>
<dbReference type="InterPro" id="IPR052256">
    <property type="entry name" value="E3_ubiquitin-ligase_CHFR"/>
</dbReference>
<dbReference type="EMBL" id="MU855495">
    <property type="protein sequence ID" value="KAK3902665.1"/>
    <property type="molecule type" value="Genomic_DNA"/>
</dbReference>
<comment type="caution">
    <text evidence="10">The sequence shown here is derived from an EMBL/GenBank/DDBJ whole genome shotgun (WGS) entry which is preliminary data.</text>
</comment>